<dbReference type="RefSeq" id="WP_261614188.1">
    <property type="nucleotide sequence ID" value="NZ_JALIDZ010000001.1"/>
</dbReference>
<name>A0AAW5QSI6_9HYPH</name>
<evidence type="ECO:0000313" key="1">
    <source>
        <dbReference type="EMBL" id="MCT8970623.1"/>
    </source>
</evidence>
<dbReference type="EMBL" id="JALIDZ010000001">
    <property type="protein sequence ID" value="MCT8970623.1"/>
    <property type="molecule type" value="Genomic_DNA"/>
</dbReference>
<accession>A0AAW5QSI6</accession>
<organism evidence="1 2">
    <name type="scientific">Microbaculum marinisediminis</name>
    <dbReference type="NCBI Taxonomy" id="2931392"/>
    <lineage>
        <taxon>Bacteria</taxon>
        <taxon>Pseudomonadati</taxon>
        <taxon>Pseudomonadota</taxon>
        <taxon>Alphaproteobacteria</taxon>
        <taxon>Hyphomicrobiales</taxon>
        <taxon>Tepidamorphaceae</taxon>
        <taxon>Microbaculum</taxon>
    </lineage>
</organism>
<comment type="caution">
    <text evidence="1">The sequence shown here is derived from an EMBL/GenBank/DDBJ whole genome shotgun (WGS) entry which is preliminary data.</text>
</comment>
<gene>
    <name evidence="1" type="ORF">MUB46_02005</name>
</gene>
<reference evidence="1 2" key="1">
    <citation type="submission" date="2022-04" db="EMBL/GenBank/DDBJ databases">
        <authorList>
            <person name="Ye Y.-Q."/>
            <person name="Du Z.-J."/>
        </authorList>
    </citation>
    <scope>NUCLEOTIDE SEQUENCE [LARGE SCALE GENOMIC DNA]</scope>
    <source>
        <strain evidence="1 2">A6E488</strain>
    </source>
</reference>
<sequence>MPAPARTRSVRAPLARQAAIACNSQMFRTFLVRAKGCSEAATIDGAATAVRVLCGVTSRADFDRHTDAGVAWRDLWAEYQGWRNPR</sequence>
<keyword evidence="2" id="KW-1185">Reference proteome</keyword>
<proteinExistence type="predicted"/>
<dbReference type="AlphaFoldDB" id="A0AAW5QSI6"/>
<protein>
    <submittedName>
        <fullName evidence="1">Uncharacterized protein</fullName>
    </submittedName>
</protein>
<evidence type="ECO:0000313" key="2">
    <source>
        <dbReference type="Proteomes" id="UP001320898"/>
    </source>
</evidence>
<dbReference type="Proteomes" id="UP001320898">
    <property type="component" value="Unassembled WGS sequence"/>
</dbReference>